<keyword evidence="5" id="KW-1185">Reference proteome</keyword>
<protein>
    <submittedName>
        <fullName evidence="4">Nuclease</fullName>
    </submittedName>
</protein>
<evidence type="ECO:0000256" key="1">
    <source>
        <dbReference type="SAM" id="MobiDB-lite"/>
    </source>
</evidence>
<dbReference type="Proteomes" id="UP000179769">
    <property type="component" value="Unassembled WGS sequence"/>
</dbReference>
<reference evidence="5" key="1">
    <citation type="submission" date="2016-07" db="EMBL/GenBank/DDBJ databases">
        <title>Frankia sp. NRRL B-16219 Genome sequencing.</title>
        <authorList>
            <person name="Ghodhbane-Gtari F."/>
            <person name="Swanson E."/>
            <person name="Gueddou A."/>
            <person name="Louati M."/>
            <person name="Nouioui I."/>
            <person name="Hezbri K."/>
            <person name="Abebe-Akele F."/>
            <person name="Simpson S."/>
            <person name="Morris K."/>
            <person name="Thomas K."/>
            <person name="Gtari M."/>
            <person name="Tisa L.S."/>
        </authorList>
    </citation>
    <scope>NUCLEOTIDE SEQUENCE [LARGE SCALE GENOMIC DNA]</scope>
    <source>
        <strain evidence="5">NRRL B-16219</strain>
    </source>
</reference>
<feature type="domain" description="NERD" evidence="3">
    <location>
        <begin position="103"/>
        <end position="161"/>
    </location>
</feature>
<dbReference type="AlphaFoldDB" id="A0A1S1R1W5"/>
<evidence type="ECO:0000313" key="4">
    <source>
        <dbReference type="EMBL" id="OHV40170.1"/>
    </source>
</evidence>
<accession>A0A1S1R1W5</accession>
<evidence type="ECO:0000313" key="5">
    <source>
        <dbReference type="Proteomes" id="UP000179769"/>
    </source>
</evidence>
<dbReference type="EMBL" id="MAXA01000080">
    <property type="protein sequence ID" value="OHV40170.1"/>
    <property type="molecule type" value="Genomic_DNA"/>
</dbReference>
<dbReference type="OrthoDB" id="4246706at2"/>
<organism evidence="4 5">
    <name type="scientific">Parafrankia soli</name>
    <dbReference type="NCBI Taxonomy" id="2599596"/>
    <lineage>
        <taxon>Bacteria</taxon>
        <taxon>Bacillati</taxon>
        <taxon>Actinomycetota</taxon>
        <taxon>Actinomycetes</taxon>
        <taxon>Frankiales</taxon>
        <taxon>Frankiaceae</taxon>
        <taxon>Parafrankia</taxon>
    </lineage>
</organism>
<proteinExistence type="predicted"/>
<dbReference type="RefSeq" id="WP_071060930.1">
    <property type="nucleotide sequence ID" value="NZ_MAXA01000080.1"/>
</dbReference>
<dbReference type="InterPro" id="IPR011528">
    <property type="entry name" value="NERD"/>
</dbReference>
<keyword evidence="2" id="KW-0472">Membrane</keyword>
<dbReference type="Pfam" id="PF08378">
    <property type="entry name" value="NERD"/>
    <property type="match status" value="1"/>
</dbReference>
<feature type="transmembrane region" description="Helical" evidence="2">
    <location>
        <begin position="45"/>
        <end position="65"/>
    </location>
</feature>
<keyword evidence="2" id="KW-1133">Transmembrane helix</keyword>
<comment type="caution">
    <text evidence="4">The sequence shown here is derived from an EMBL/GenBank/DDBJ whole genome shotgun (WGS) entry which is preliminary data.</text>
</comment>
<feature type="compositionally biased region" description="Polar residues" evidence="1">
    <location>
        <begin position="387"/>
        <end position="396"/>
    </location>
</feature>
<sequence length="429" mass="45256">MATSTRPATPRAGRPGFSQHTEYLRARENQAMVRRDRLAREVPRAAIRAAVVGMGLGLVIGFGLGLPGLGVAVFVVLLIVWPGGIAVAAFGVSPDVETLREAAEAERKTARAISRLRRHGYVIMHDRAVPYSQATIGHLLIGPGGVMILGSDTNKGIVRYTKGGAMVDGESLKPAIDKTSWLGGEVRNQVRAALPTTKIPVYPVLVMVEASVLWSDGALDGVTIISVKDVVKYVRSKPGRLNPGQVQQVLAAAQRLFPPYSSNRLAEHVVVDRDQWLTLMDALRTIRERGGDASEMLERLAQIEADLGRQADLIDRAGMPLARAADQPDGPTDSPPPASGTDTATDAIGLLDVDGTGTAKSLEGPPRARPGEGRRGRILAAVRQPRGSESISTSSRPRGGDGPTTAKGDQPPAPGDDRAHPPSGPGSGS</sequence>
<feature type="region of interest" description="Disordered" evidence="1">
    <location>
        <begin position="322"/>
        <end position="429"/>
    </location>
</feature>
<evidence type="ECO:0000259" key="3">
    <source>
        <dbReference type="Pfam" id="PF08378"/>
    </source>
</evidence>
<keyword evidence="2" id="KW-0812">Transmembrane</keyword>
<evidence type="ECO:0000256" key="2">
    <source>
        <dbReference type="SAM" id="Phobius"/>
    </source>
</evidence>
<feature type="transmembrane region" description="Helical" evidence="2">
    <location>
        <begin position="71"/>
        <end position="92"/>
    </location>
</feature>
<gene>
    <name evidence="4" type="ORF">BBK14_13075</name>
</gene>
<name>A0A1S1R1W5_9ACTN</name>